<proteinExistence type="predicted"/>
<dbReference type="EMBL" id="AP025292">
    <property type="protein sequence ID" value="BDC99847.1"/>
    <property type="molecule type" value="Genomic_DNA"/>
</dbReference>
<evidence type="ECO:0000313" key="1">
    <source>
        <dbReference type="EMBL" id="BDC99847.1"/>
    </source>
</evidence>
<keyword evidence="2" id="KW-1185">Reference proteome</keyword>
<accession>A0ABN6LDV3</accession>
<evidence type="ECO:0000313" key="2">
    <source>
        <dbReference type="Proteomes" id="UP001354989"/>
    </source>
</evidence>
<reference evidence="1 2" key="1">
    <citation type="submission" date="2021-12" db="EMBL/GenBank/DDBJ databases">
        <title>Genome sequencing of bacteria with rrn-lacking chromosome and rrn-plasmid.</title>
        <authorList>
            <person name="Anda M."/>
            <person name="Iwasaki W."/>
        </authorList>
    </citation>
    <scope>NUCLEOTIDE SEQUENCE [LARGE SCALE GENOMIC DNA]</scope>
    <source>
        <strain evidence="1 2">NBRC 101262</strain>
    </source>
</reference>
<gene>
    <name evidence="1" type="ORF">PEPS_21280</name>
</gene>
<protein>
    <submittedName>
        <fullName evidence="1">Uncharacterized protein</fullName>
    </submittedName>
</protein>
<organism evidence="1 2">
    <name type="scientific">Persicobacter psychrovividus</name>
    <dbReference type="NCBI Taxonomy" id="387638"/>
    <lineage>
        <taxon>Bacteria</taxon>
        <taxon>Pseudomonadati</taxon>
        <taxon>Bacteroidota</taxon>
        <taxon>Cytophagia</taxon>
        <taxon>Cytophagales</taxon>
        <taxon>Persicobacteraceae</taxon>
        <taxon>Persicobacter</taxon>
    </lineage>
</organism>
<sequence>MAETVTVVDPKSEALEKACVSALEKFEKLDLEKHAVIREKLTWVIGSYNYDKNPEGLVEFGQVALEELEAFKKQKPRQVAKKLIDDLKKSLAKF</sequence>
<dbReference type="RefSeq" id="WP_332919994.1">
    <property type="nucleotide sequence ID" value="NZ_AP025292.1"/>
</dbReference>
<name>A0ABN6LDV3_9BACT</name>
<dbReference type="Proteomes" id="UP001354989">
    <property type="component" value="Chromosome"/>
</dbReference>